<gene>
    <name evidence="5" type="primary">cc4_1</name>
    <name evidence="5" type="ORF">GALL_16150</name>
</gene>
<dbReference type="PANTHER" id="PTHR33751:SF1">
    <property type="entry name" value="CBB3-TYPE CYTOCHROME C OXIDASE SUBUNIT FIXP"/>
    <property type="match status" value="1"/>
</dbReference>
<evidence type="ECO:0000256" key="2">
    <source>
        <dbReference type="ARBA" id="ARBA00022723"/>
    </source>
</evidence>
<dbReference type="InterPro" id="IPR009056">
    <property type="entry name" value="Cyt_c-like_dom"/>
</dbReference>
<protein>
    <submittedName>
        <fullName evidence="5">Cytochrome c4</fullName>
    </submittedName>
</protein>
<evidence type="ECO:0000313" key="5">
    <source>
        <dbReference type="EMBL" id="OIR18287.1"/>
    </source>
</evidence>
<evidence type="ECO:0000259" key="4">
    <source>
        <dbReference type="PROSITE" id="PS51007"/>
    </source>
</evidence>
<dbReference type="PANTHER" id="PTHR33751">
    <property type="entry name" value="CBB3-TYPE CYTOCHROME C OXIDASE SUBUNIT FIXP"/>
    <property type="match status" value="1"/>
</dbReference>
<dbReference type="InterPro" id="IPR050597">
    <property type="entry name" value="Cytochrome_c_Oxidase_Subunit"/>
</dbReference>
<reference evidence="5" key="1">
    <citation type="submission" date="2016-10" db="EMBL/GenBank/DDBJ databases">
        <title>Sequence of Gallionella enrichment culture.</title>
        <authorList>
            <person name="Poehlein A."/>
            <person name="Muehling M."/>
            <person name="Daniel R."/>
        </authorList>
    </citation>
    <scope>NUCLEOTIDE SEQUENCE</scope>
</reference>
<evidence type="ECO:0000256" key="1">
    <source>
        <dbReference type="ARBA" id="ARBA00022617"/>
    </source>
</evidence>
<sequence>MRKLSNLAMACLGAAAMLAFSGASLAEGTTVSVNLTNGKSIFENGKPDGSVPACATCHGDKAMGQDAMRAPRLANIGYVYIVKQLTNFAEDKRTDNIMQQMNGIAKALSEQDRRDLAAYENSFPRNAELSDLNQLKADGTKIGEAYKGSILVRYGRNGPGVAEKDRVSACTSCHGFNGRGADPVYPKIGQQKYTYLVAQLTSWRDASRTNDPMGQMRKVAHNLSDDDINDVATFLSQAPDSTVGDGTEIGNQTVLEKLKVVR</sequence>
<dbReference type="AlphaFoldDB" id="A0A1J5TBI5"/>
<dbReference type="GO" id="GO:0046872">
    <property type="term" value="F:metal ion binding"/>
    <property type="evidence" value="ECO:0007669"/>
    <property type="project" value="UniProtKB-KW"/>
</dbReference>
<keyword evidence="2" id="KW-0479">Metal-binding</keyword>
<feature type="domain" description="Cytochrome c" evidence="4">
    <location>
        <begin position="143"/>
        <end position="239"/>
    </location>
</feature>
<dbReference type="SUPFAM" id="SSF46626">
    <property type="entry name" value="Cytochrome c"/>
    <property type="match status" value="2"/>
</dbReference>
<dbReference type="Gene3D" id="1.10.760.10">
    <property type="entry name" value="Cytochrome c-like domain"/>
    <property type="match status" value="2"/>
</dbReference>
<organism evidence="5">
    <name type="scientific">mine drainage metagenome</name>
    <dbReference type="NCBI Taxonomy" id="410659"/>
    <lineage>
        <taxon>unclassified sequences</taxon>
        <taxon>metagenomes</taxon>
        <taxon>ecological metagenomes</taxon>
    </lineage>
</organism>
<dbReference type="InterPro" id="IPR036909">
    <property type="entry name" value="Cyt_c-like_dom_sf"/>
</dbReference>
<feature type="domain" description="Cytochrome c" evidence="4">
    <location>
        <begin position="33"/>
        <end position="124"/>
    </location>
</feature>
<keyword evidence="3" id="KW-0408">Iron</keyword>
<dbReference type="PROSITE" id="PS51007">
    <property type="entry name" value="CYTC"/>
    <property type="match status" value="2"/>
</dbReference>
<dbReference type="GO" id="GO:0020037">
    <property type="term" value="F:heme binding"/>
    <property type="evidence" value="ECO:0007669"/>
    <property type="project" value="InterPro"/>
</dbReference>
<name>A0A1J5TBI5_9ZZZZ</name>
<comment type="caution">
    <text evidence="5">The sequence shown here is derived from an EMBL/GenBank/DDBJ whole genome shotgun (WGS) entry which is preliminary data.</text>
</comment>
<dbReference type="Pfam" id="PF00034">
    <property type="entry name" value="Cytochrom_C"/>
    <property type="match status" value="2"/>
</dbReference>
<keyword evidence="1" id="KW-0349">Heme</keyword>
<evidence type="ECO:0000256" key="3">
    <source>
        <dbReference type="ARBA" id="ARBA00023004"/>
    </source>
</evidence>
<dbReference type="EMBL" id="MLJW01000003">
    <property type="protein sequence ID" value="OIR18287.1"/>
    <property type="molecule type" value="Genomic_DNA"/>
</dbReference>
<dbReference type="GO" id="GO:0009055">
    <property type="term" value="F:electron transfer activity"/>
    <property type="evidence" value="ECO:0007669"/>
    <property type="project" value="InterPro"/>
</dbReference>
<proteinExistence type="predicted"/>
<accession>A0A1J5TBI5</accession>